<dbReference type="EMBL" id="CAXHTA020000017">
    <property type="protein sequence ID" value="CAL5227960.1"/>
    <property type="molecule type" value="Genomic_DNA"/>
</dbReference>
<evidence type="ECO:0000313" key="2">
    <source>
        <dbReference type="Proteomes" id="UP001497392"/>
    </source>
</evidence>
<evidence type="ECO:0000313" key="1">
    <source>
        <dbReference type="EMBL" id="CAL5227960.1"/>
    </source>
</evidence>
<reference evidence="1 2" key="1">
    <citation type="submission" date="2024-06" db="EMBL/GenBank/DDBJ databases">
        <authorList>
            <person name="Kraege A."/>
            <person name="Thomma B."/>
        </authorList>
    </citation>
    <scope>NUCLEOTIDE SEQUENCE [LARGE SCALE GENOMIC DNA]</scope>
</reference>
<dbReference type="Proteomes" id="UP001497392">
    <property type="component" value="Unassembled WGS sequence"/>
</dbReference>
<keyword evidence="2" id="KW-1185">Reference proteome</keyword>
<proteinExistence type="predicted"/>
<accession>A0ABP1G6V5</accession>
<comment type="caution">
    <text evidence="1">The sequence shown here is derived from an EMBL/GenBank/DDBJ whole genome shotgun (WGS) entry which is preliminary data.</text>
</comment>
<gene>
    <name evidence="1" type="primary">g11008</name>
    <name evidence="1" type="ORF">VP750_LOCUS9866</name>
</gene>
<protein>
    <submittedName>
        <fullName evidence="1">G11008 protein</fullName>
    </submittedName>
</protein>
<organism evidence="1 2">
    <name type="scientific">Coccomyxa viridis</name>
    <dbReference type="NCBI Taxonomy" id="1274662"/>
    <lineage>
        <taxon>Eukaryota</taxon>
        <taxon>Viridiplantae</taxon>
        <taxon>Chlorophyta</taxon>
        <taxon>core chlorophytes</taxon>
        <taxon>Trebouxiophyceae</taxon>
        <taxon>Trebouxiophyceae incertae sedis</taxon>
        <taxon>Coccomyxaceae</taxon>
        <taxon>Coccomyxa</taxon>
    </lineage>
</organism>
<sequence length="194" mass="21267">MLGLATTADAGDCKTYAGYCPELYRHGNCVIYIQLAAADFGHPSGAAYVRVTGMLLTHDCYIGGALRSVTCQQTFDLKPLRNNGIFLYRERCTIMDSQVLEFPPVLAQSAYAATFFPERYRTSTPRACSEVASDSGSLESSCYKSASAASSVDTPLPRYFLITRKNVKWWQAERRSADSATADAEEATLLEGVR</sequence>
<name>A0ABP1G6V5_9CHLO</name>